<keyword evidence="1" id="KW-0732">Signal</keyword>
<evidence type="ECO:0000313" key="2">
    <source>
        <dbReference type="EMBL" id="CAJ0609693.1"/>
    </source>
</evidence>
<protein>
    <submittedName>
        <fullName evidence="2">Uncharacterized protein</fullName>
    </submittedName>
</protein>
<name>A0AA36MHE9_CYLNA</name>
<comment type="caution">
    <text evidence="2">The sequence shown here is derived from an EMBL/GenBank/DDBJ whole genome shotgun (WGS) entry which is preliminary data.</text>
</comment>
<evidence type="ECO:0000256" key="1">
    <source>
        <dbReference type="SAM" id="SignalP"/>
    </source>
</evidence>
<dbReference type="EMBL" id="CATQJL010000326">
    <property type="protein sequence ID" value="CAJ0609693.1"/>
    <property type="molecule type" value="Genomic_DNA"/>
</dbReference>
<gene>
    <name evidence="2" type="ORF">CYNAS_LOCUS21676</name>
</gene>
<sequence length="57" mass="6290">MRVLAIVFTIVFVIFSTAIIVNSFPVPPTAMCYTGEGGDCMKCDCQKGFKCYKGKCR</sequence>
<organism evidence="2 3">
    <name type="scientific">Cylicocyclus nassatus</name>
    <name type="common">Nematode worm</name>
    <dbReference type="NCBI Taxonomy" id="53992"/>
    <lineage>
        <taxon>Eukaryota</taxon>
        <taxon>Metazoa</taxon>
        <taxon>Ecdysozoa</taxon>
        <taxon>Nematoda</taxon>
        <taxon>Chromadorea</taxon>
        <taxon>Rhabditida</taxon>
        <taxon>Rhabditina</taxon>
        <taxon>Rhabditomorpha</taxon>
        <taxon>Strongyloidea</taxon>
        <taxon>Strongylidae</taxon>
        <taxon>Cylicocyclus</taxon>
    </lineage>
</organism>
<accession>A0AA36MHE9</accession>
<feature type="signal peptide" evidence="1">
    <location>
        <begin position="1"/>
        <end position="23"/>
    </location>
</feature>
<dbReference type="AlphaFoldDB" id="A0AA36MHE9"/>
<dbReference type="Proteomes" id="UP001176961">
    <property type="component" value="Unassembled WGS sequence"/>
</dbReference>
<proteinExistence type="predicted"/>
<reference evidence="2" key="1">
    <citation type="submission" date="2023-07" db="EMBL/GenBank/DDBJ databases">
        <authorList>
            <consortium name="CYATHOMIX"/>
        </authorList>
    </citation>
    <scope>NUCLEOTIDE SEQUENCE</scope>
    <source>
        <strain evidence="2">N/A</strain>
    </source>
</reference>
<feature type="chain" id="PRO_5041243791" evidence="1">
    <location>
        <begin position="24"/>
        <end position="57"/>
    </location>
</feature>
<keyword evidence="3" id="KW-1185">Reference proteome</keyword>
<evidence type="ECO:0000313" key="3">
    <source>
        <dbReference type="Proteomes" id="UP001176961"/>
    </source>
</evidence>